<comment type="caution">
    <text evidence="3">The sequence shown here is derived from an EMBL/GenBank/DDBJ whole genome shotgun (WGS) entry which is preliminary data.</text>
</comment>
<dbReference type="Pfam" id="PF13531">
    <property type="entry name" value="SBP_bac_11"/>
    <property type="match status" value="1"/>
</dbReference>
<gene>
    <name evidence="3" type="ORF">LMG32289_03284</name>
</gene>
<accession>A0ABM8X5T3</accession>
<protein>
    <recommendedName>
        <fullName evidence="5">ABC transporter substrate-binding protein</fullName>
    </recommendedName>
</protein>
<dbReference type="EMBL" id="CAJZAG010000006">
    <property type="protein sequence ID" value="CAG9175310.1"/>
    <property type="molecule type" value="Genomic_DNA"/>
</dbReference>
<organism evidence="3 4">
    <name type="scientific">Cupriavidus pampae</name>
    <dbReference type="NCBI Taxonomy" id="659251"/>
    <lineage>
        <taxon>Bacteria</taxon>
        <taxon>Pseudomonadati</taxon>
        <taxon>Pseudomonadota</taxon>
        <taxon>Betaproteobacteria</taxon>
        <taxon>Burkholderiales</taxon>
        <taxon>Burkholderiaceae</taxon>
        <taxon>Cupriavidus</taxon>
    </lineage>
</organism>
<dbReference type="PROSITE" id="PS51318">
    <property type="entry name" value="TAT"/>
    <property type="match status" value="1"/>
</dbReference>
<evidence type="ECO:0000256" key="1">
    <source>
        <dbReference type="ARBA" id="ARBA00022729"/>
    </source>
</evidence>
<dbReference type="Gene3D" id="3.40.190.10">
    <property type="entry name" value="Periplasmic binding protein-like II"/>
    <property type="match status" value="2"/>
</dbReference>
<evidence type="ECO:0000313" key="4">
    <source>
        <dbReference type="Proteomes" id="UP000706525"/>
    </source>
</evidence>
<feature type="region of interest" description="Disordered" evidence="2">
    <location>
        <begin position="1"/>
        <end position="25"/>
    </location>
</feature>
<evidence type="ECO:0000256" key="2">
    <source>
        <dbReference type="SAM" id="MobiDB-lite"/>
    </source>
</evidence>
<keyword evidence="4" id="KW-1185">Reference proteome</keyword>
<feature type="compositionally biased region" description="Pro residues" evidence="2">
    <location>
        <begin position="1"/>
        <end position="14"/>
    </location>
</feature>
<dbReference type="InterPro" id="IPR006311">
    <property type="entry name" value="TAT_signal"/>
</dbReference>
<dbReference type="SUPFAM" id="SSF53850">
    <property type="entry name" value="Periplasmic binding protein-like II"/>
    <property type="match status" value="1"/>
</dbReference>
<dbReference type="PANTHER" id="PTHR30006:SF25">
    <property type="entry name" value="PHOSPHOGLYCERATE TRANSPORT REGULATORY PROTEIN PGTC"/>
    <property type="match status" value="1"/>
</dbReference>
<dbReference type="PANTHER" id="PTHR30006">
    <property type="entry name" value="THIAMINE-BINDING PERIPLASMIC PROTEIN-RELATED"/>
    <property type="match status" value="1"/>
</dbReference>
<keyword evidence="1" id="KW-0732">Signal</keyword>
<dbReference type="Proteomes" id="UP000706525">
    <property type="component" value="Unassembled WGS sequence"/>
</dbReference>
<name>A0ABM8X5T3_9BURK</name>
<proteinExistence type="predicted"/>
<evidence type="ECO:0008006" key="5">
    <source>
        <dbReference type="Google" id="ProtNLM"/>
    </source>
</evidence>
<evidence type="ECO:0000313" key="3">
    <source>
        <dbReference type="EMBL" id="CAG9175310.1"/>
    </source>
</evidence>
<reference evidence="3 4" key="1">
    <citation type="submission" date="2021-08" db="EMBL/GenBank/DDBJ databases">
        <authorList>
            <person name="Peeters C."/>
        </authorList>
    </citation>
    <scope>NUCLEOTIDE SEQUENCE [LARGE SCALE GENOMIC DNA]</scope>
    <source>
        <strain evidence="3 4">LMG 32289</strain>
    </source>
</reference>
<sequence>MSLTPLSPPTPLTVPPNERTPAAHPVLPVRRRLLEAGAAATMLAALPSMARAQSTASRPAGAPPAGYPAEYEGIISRALHEGGVTVYASTDSDIVRPLIDGFEARYPGVRVQYRDLNTVDLHERFLAETARLGAGRPPRDADCADVLWSTAMDLQIKLVNDGYAQRYESPERTALPGWAVWRDEAWGTTFEPAVIVYNRRHFSDTRMPGSRSGLAQLMQEHGPLWRGRVVTYDIERSGIGYLFAQQDARMGNEFWYLAQALGRAQAKLSVSSVDMIERIARGEFVLGYNVLGSYALSLMERGAEIGVIAPRDYTLVMSRVAFIARKSPRPNAARLWLDFLISREGQALLARSTSQLYTIRSDMESSQTPVALAERLGYTLKPISVGPGLLAGQDALRKRAFLARWNEALRG</sequence>